<proteinExistence type="predicted"/>
<protein>
    <submittedName>
        <fullName evidence="1">DUF2336 domain-containing protein</fullName>
    </submittedName>
</protein>
<evidence type="ECO:0000313" key="2">
    <source>
        <dbReference type="Proteomes" id="UP001595796"/>
    </source>
</evidence>
<dbReference type="EMBL" id="JBHSJF010000006">
    <property type="protein sequence ID" value="MFC5068109.1"/>
    <property type="molecule type" value="Genomic_DNA"/>
</dbReference>
<comment type="caution">
    <text evidence="1">The sequence shown here is derived from an EMBL/GenBank/DDBJ whole genome shotgun (WGS) entry which is preliminary data.</text>
</comment>
<organism evidence="1 2">
    <name type="scientific">Flaviflagellibacter deserti</name>
    <dbReference type="NCBI Taxonomy" id="2267266"/>
    <lineage>
        <taxon>Bacteria</taxon>
        <taxon>Pseudomonadati</taxon>
        <taxon>Pseudomonadota</taxon>
        <taxon>Alphaproteobacteria</taxon>
        <taxon>Hyphomicrobiales</taxon>
        <taxon>Flaviflagellibacter</taxon>
    </lineage>
</organism>
<dbReference type="Pfam" id="PF10098">
    <property type="entry name" value="DUF2336"/>
    <property type="match status" value="1"/>
</dbReference>
<dbReference type="Proteomes" id="UP001595796">
    <property type="component" value="Unassembled WGS sequence"/>
</dbReference>
<dbReference type="InterPro" id="IPR014598">
    <property type="entry name" value="UCP035865"/>
</dbReference>
<dbReference type="InterPro" id="IPR019285">
    <property type="entry name" value="DUF2336"/>
</dbReference>
<dbReference type="PIRSF" id="PIRSF035865">
    <property type="entry name" value="UCP035865"/>
    <property type="match status" value="1"/>
</dbReference>
<gene>
    <name evidence="1" type="ORF">ACFPFW_08775</name>
</gene>
<keyword evidence="2" id="KW-1185">Reference proteome</keyword>
<accession>A0ABV9Z0X2</accession>
<sequence length="381" mass="41942">MIVQRFLAWAPTAMPDLRAEAAGALARVYLYSDLIPGERERAAAALTLLLEDRCLDVRQNIAEAFASHPAAPRHIVLALAHDAPDIAMPVLQRSPVLNDQDLIEILATRGEEVQAAIACRPDLSAALAAAIGEIAGPRACVVLLQNAEAKFTPGVFARLTQRYGNDHEIRSILLNRNDLPISERQILLLRLAHSLGRVAEREFQIGKERVRQLTEDAAQRATLMLAGEEAHNVPGLVSHLRTSEQLTTGLVLKALLRGDLGFVRSAFAELTGMELHRVERFLEEPERAGFRALYRSAGFPEPYLTVFQAGLASWYDSDRRDLSIAAGRKQAAERALQAAENHPRELGQAINLLSRIATEAARYEARERLQAYAEPLRLAAA</sequence>
<evidence type="ECO:0000313" key="1">
    <source>
        <dbReference type="EMBL" id="MFC5068109.1"/>
    </source>
</evidence>
<dbReference type="RefSeq" id="WP_162799726.1">
    <property type="nucleotide sequence ID" value="NZ_JBHSJF010000006.1"/>
</dbReference>
<reference evidence="2" key="1">
    <citation type="journal article" date="2019" name="Int. J. Syst. Evol. Microbiol.">
        <title>The Global Catalogue of Microorganisms (GCM) 10K type strain sequencing project: providing services to taxonomists for standard genome sequencing and annotation.</title>
        <authorList>
            <consortium name="The Broad Institute Genomics Platform"/>
            <consortium name="The Broad Institute Genome Sequencing Center for Infectious Disease"/>
            <person name="Wu L."/>
            <person name="Ma J."/>
        </authorList>
    </citation>
    <scope>NUCLEOTIDE SEQUENCE [LARGE SCALE GENOMIC DNA]</scope>
    <source>
        <strain evidence="2">CGMCC 1.16444</strain>
    </source>
</reference>
<name>A0ABV9Z0X2_9HYPH</name>